<dbReference type="Pfam" id="PF00300">
    <property type="entry name" value="His_Phos_1"/>
    <property type="match status" value="1"/>
</dbReference>
<proteinExistence type="predicted"/>
<keyword evidence="5" id="KW-1185">Reference proteome</keyword>
<dbReference type="InterPro" id="IPR013078">
    <property type="entry name" value="His_Pase_superF_clade-1"/>
</dbReference>
<dbReference type="CDD" id="cd07067">
    <property type="entry name" value="HP_PGM_like"/>
    <property type="match status" value="1"/>
</dbReference>
<dbReference type="SMART" id="SM00855">
    <property type="entry name" value="PGAM"/>
    <property type="match status" value="1"/>
</dbReference>
<feature type="active site" description="Tele-phosphohistidine intermediate" evidence="1">
    <location>
        <position position="9"/>
    </location>
</feature>
<evidence type="ECO:0000256" key="1">
    <source>
        <dbReference type="PIRSR" id="PIRSR613078-1"/>
    </source>
</evidence>
<feature type="active site" description="Proton donor/acceptor" evidence="1">
    <location>
        <position position="83"/>
    </location>
</feature>
<dbReference type="AlphaFoldDB" id="A0A830F9A4"/>
<feature type="site" description="Transition state stabilizer" evidence="3">
    <location>
        <position position="153"/>
    </location>
</feature>
<dbReference type="RefSeq" id="WP_188976112.1">
    <property type="nucleotide sequence ID" value="NZ_BMPG01000001.1"/>
</dbReference>
<organism evidence="4 5">
    <name type="scientific">Halocalculus aciditolerans</name>
    <dbReference type="NCBI Taxonomy" id="1383812"/>
    <lineage>
        <taxon>Archaea</taxon>
        <taxon>Methanobacteriati</taxon>
        <taxon>Methanobacteriota</taxon>
        <taxon>Stenosarchaea group</taxon>
        <taxon>Halobacteria</taxon>
        <taxon>Halobacteriales</taxon>
        <taxon>Halobacteriaceae</taxon>
        <taxon>Halocalculus</taxon>
    </lineage>
</organism>
<protein>
    <submittedName>
        <fullName evidence="4">Alpha-ribazole phosphatase</fullName>
    </submittedName>
</protein>
<dbReference type="InterPro" id="IPR050275">
    <property type="entry name" value="PGM_Phosphatase"/>
</dbReference>
<name>A0A830F9A4_9EURY</name>
<feature type="binding site" evidence="2">
    <location>
        <position position="59"/>
    </location>
    <ligand>
        <name>substrate</name>
    </ligand>
</feature>
<reference evidence="4" key="2">
    <citation type="submission" date="2020-09" db="EMBL/GenBank/DDBJ databases">
        <authorList>
            <person name="Sun Q."/>
            <person name="Ohkuma M."/>
        </authorList>
    </citation>
    <scope>NUCLEOTIDE SEQUENCE</scope>
    <source>
        <strain evidence="4">JCM 19596</strain>
    </source>
</reference>
<evidence type="ECO:0000313" key="4">
    <source>
        <dbReference type="EMBL" id="GGL52287.1"/>
    </source>
</evidence>
<dbReference type="EMBL" id="BMPG01000001">
    <property type="protein sequence ID" value="GGL52287.1"/>
    <property type="molecule type" value="Genomic_DNA"/>
</dbReference>
<dbReference type="GO" id="GO:0016791">
    <property type="term" value="F:phosphatase activity"/>
    <property type="evidence" value="ECO:0007669"/>
    <property type="project" value="TreeGrafter"/>
</dbReference>
<evidence type="ECO:0000256" key="3">
    <source>
        <dbReference type="PIRSR" id="PIRSR613078-3"/>
    </source>
</evidence>
<comment type="caution">
    <text evidence="4">The sequence shown here is derived from an EMBL/GenBank/DDBJ whole genome shotgun (WGS) entry which is preliminary data.</text>
</comment>
<reference evidence="4" key="1">
    <citation type="journal article" date="2014" name="Int. J. Syst. Evol. Microbiol.">
        <title>Complete genome sequence of Corynebacterium casei LMG S-19264T (=DSM 44701T), isolated from a smear-ripened cheese.</title>
        <authorList>
            <consortium name="US DOE Joint Genome Institute (JGI-PGF)"/>
            <person name="Walter F."/>
            <person name="Albersmeier A."/>
            <person name="Kalinowski J."/>
            <person name="Ruckert C."/>
        </authorList>
    </citation>
    <scope>NUCLEOTIDE SEQUENCE</scope>
    <source>
        <strain evidence="4">JCM 19596</strain>
    </source>
</reference>
<evidence type="ECO:0000313" key="5">
    <source>
        <dbReference type="Proteomes" id="UP000607197"/>
    </source>
</evidence>
<dbReference type="OrthoDB" id="304253at2157"/>
<evidence type="ECO:0000256" key="2">
    <source>
        <dbReference type="PIRSR" id="PIRSR613078-2"/>
    </source>
</evidence>
<dbReference type="PANTHER" id="PTHR48100">
    <property type="entry name" value="BROAD-SPECIFICITY PHOSPHATASE YOR283W-RELATED"/>
    <property type="match status" value="1"/>
</dbReference>
<dbReference type="SUPFAM" id="SSF53254">
    <property type="entry name" value="Phosphoglycerate mutase-like"/>
    <property type="match status" value="1"/>
</dbReference>
<dbReference type="Proteomes" id="UP000607197">
    <property type="component" value="Unassembled WGS sequence"/>
</dbReference>
<gene>
    <name evidence="4" type="ORF">GCM10009039_08210</name>
</gene>
<dbReference type="Gene3D" id="3.40.50.1240">
    <property type="entry name" value="Phosphoglycerate mutase-like"/>
    <property type="match status" value="1"/>
</dbReference>
<dbReference type="InterPro" id="IPR029033">
    <property type="entry name" value="His_PPase_superfam"/>
</dbReference>
<sequence>MTTVVVTRHGETAWTREERIQGWAPVAMTEAGREQVRALGVELGRRYDVDRVLSSDLRRTAETTELLRDDVDAPVTWDEAWRERDFGVFQGLLASAWFERFPAYDLWENGIDAARETPESGESLVDLRERIVAAWEGLLDDCGPDETVLVVAHGGPIRLVLGHVKGLDVAASMEQTQAMCAINEFDYDAETEETHIVCENETAPPTDGR</sequence>
<accession>A0A830F9A4</accession>